<dbReference type="Pfam" id="PF13242">
    <property type="entry name" value="Hydrolase_like"/>
    <property type="match status" value="1"/>
</dbReference>
<evidence type="ECO:0000256" key="1">
    <source>
        <dbReference type="ARBA" id="ARBA00005047"/>
    </source>
</evidence>
<dbReference type="NCBIfam" id="NF002114">
    <property type="entry name" value="PRK00951.2-4"/>
    <property type="match status" value="1"/>
</dbReference>
<keyword evidence="7" id="KW-0460">Magnesium</keyword>
<evidence type="ECO:0000256" key="6">
    <source>
        <dbReference type="ARBA" id="ARBA00022801"/>
    </source>
</evidence>
<dbReference type="InterPro" id="IPR036412">
    <property type="entry name" value="HAD-like_sf"/>
</dbReference>
<comment type="pathway">
    <text evidence="1">Amino-acid biosynthesis; L-histidine biosynthesis; L-histidine from 5-phospho-alpha-D-ribose 1-diphosphate: step 6/9.</text>
</comment>
<dbReference type="PROSITE" id="PS00955">
    <property type="entry name" value="IGP_DEHYDRATASE_2"/>
    <property type="match status" value="1"/>
</dbReference>
<keyword evidence="9" id="KW-0456">Lyase</keyword>
<evidence type="ECO:0000256" key="7">
    <source>
        <dbReference type="ARBA" id="ARBA00022842"/>
    </source>
</evidence>
<dbReference type="NCBIfam" id="TIGR01261">
    <property type="entry name" value="hisB_Nterm"/>
    <property type="match status" value="1"/>
</dbReference>
<dbReference type="PANTHER" id="PTHR23133:SF2">
    <property type="entry name" value="IMIDAZOLEGLYCEROL-PHOSPHATE DEHYDRATASE"/>
    <property type="match status" value="1"/>
</dbReference>
<dbReference type="SUPFAM" id="SSF56784">
    <property type="entry name" value="HAD-like"/>
    <property type="match status" value="1"/>
</dbReference>
<evidence type="ECO:0000256" key="2">
    <source>
        <dbReference type="ARBA" id="ARBA00016664"/>
    </source>
</evidence>
<organism evidence="11">
    <name type="scientific">marine metagenome</name>
    <dbReference type="NCBI Taxonomy" id="408172"/>
    <lineage>
        <taxon>unclassified sequences</taxon>
        <taxon>metagenomes</taxon>
        <taxon>ecological metagenomes</taxon>
    </lineage>
</organism>
<evidence type="ECO:0000256" key="8">
    <source>
        <dbReference type="ARBA" id="ARBA00023102"/>
    </source>
</evidence>
<sequence length="317" mass="35013">MQRLRNAGYDFVMVSNQDGRGTASFPEEAFAVVQKFVLDLFDSQGIRFREVFICPHLEADGCSCRKPKPGLIANFMLDTPVDRQRSVVIGDRDTDLTLADNIGVQGFKVDADDPSDWDRVVRDILEQPRIASVNRKTKETDIRVTVDLDREGPTEINTGIGYYNHMLEQISKHGGFALTLTCSGDLEVDEHHTVEDTALALGQAIRTALGDKRGIGRYGFTLPMDEAQAQVAIDLAGRPYLVFEGVFPREQVGGLPTELVPHFFRSLSDTLGAAIHLSVQGENTHHMVESCFKATGRALRQALVREGVELPSTKGQL</sequence>
<dbReference type="InterPro" id="IPR006543">
    <property type="entry name" value="Histidinol-phos"/>
</dbReference>
<accession>A0A381XUS4</accession>
<dbReference type="FunFam" id="3.30.230.40:FF:000001">
    <property type="entry name" value="Imidazoleglycerol-phosphate dehydratase HisB"/>
    <property type="match status" value="1"/>
</dbReference>
<keyword evidence="4" id="KW-0028">Amino-acid biosynthesis</keyword>
<dbReference type="InterPro" id="IPR038494">
    <property type="entry name" value="IGPD_sf"/>
</dbReference>
<dbReference type="GO" id="GO:0000105">
    <property type="term" value="P:L-histidine biosynthetic process"/>
    <property type="evidence" value="ECO:0007669"/>
    <property type="project" value="UniProtKB-UniPathway"/>
</dbReference>
<dbReference type="NCBIfam" id="NF002111">
    <property type="entry name" value="PRK00951.2-1"/>
    <property type="match status" value="1"/>
</dbReference>
<dbReference type="SUPFAM" id="SSF54211">
    <property type="entry name" value="Ribosomal protein S5 domain 2-like"/>
    <property type="match status" value="2"/>
</dbReference>
<reference evidence="11" key="1">
    <citation type="submission" date="2018-05" db="EMBL/GenBank/DDBJ databases">
        <authorList>
            <person name="Lanie J.A."/>
            <person name="Ng W.-L."/>
            <person name="Kazmierczak K.M."/>
            <person name="Andrzejewski T.M."/>
            <person name="Davidsen T.M."/>
            <person name="Wayne K.J."/>
            <person name="Tettelin H."/>
            <person name="Glass J.I."/>
            <person name="Rusch D."/>
            <person name="Podicherti R."/>
            <person name="Tsui H.-C.T."/>
            <person name="Winkler M.E."/>
        </authorList>
    </citation>
    <scope>NUCLEOTIDE SEQUENCE</scope>
</reference>
<keyword evidence="5" id="KW-0479">Metal-binding</keyword>
<keyword evidence="3" id="KW-0963">Cytoplasm</keyword>
<dbReference type="PANTHER" id="PTHR23133">
    <property type="entry name" value="IMIDAZOLEGLYCEROL-PHOSPHATE DEHYDRATASE HIS7"/>
    <property type="match status" value="1"/>
</dbReference>
<dbReference type="NCBIfam" id="NF003937">
    <property type="entry name" value="PRK05446.1"/>
    <property type="match status" value="1"/>
</dbReference>
<proteinExistence type="inferred from homology"/>
<evidence type="ECO:0000256" key="10">
    <source>
        <dbReference type="ARBA" id="ARBA00023268"/>
    </source>
</evidence>
<dbReference type="EMBL" id="UINC01016379">
    <property type="protein sequence ID" value="SVA68232.1"/>
    <property type="molecule type" value="Genomic_DNA"/>
</dbReference>
<dbReference type="InterPro" id="IPR020568">
    <property type="entry name" value="Ribosomal_Su5_D2-typ_SF"/>
</dbReference>
<dbReference type="GO" id="GO:0046872">
    <property type="term" value="F:metal ion binding"/>
    <property type="evidence" value="ECO:0007669"/>
    <property type="project" value="UniProtKB-KW"/>
</dbReference>
<dbReference type="Pfam" id="PF00475">
    <property type="entry name" value="IGPD"/>
    <property type="match status" value="1"/>
</dbReference>
<dbReference type="AlphaFoldDB" id="A0A381XUS4"/>
<evidence type="ECO:0000256" key="4">
    <source>
        <dbReference type="ARBA" id="ARBA00022605"/>
    </source>
</evidence>
<dbReference type="InterPro" id="IPR020565">
    <property type="entry name" value="ImidazoleglycerP_deHydtase_CS"/>
</dbReference>
<dbReference type="InterPro" id="IPR006549">
    <property type="entry name" value="HAD-SF_hydro_IIIA"/>
</dbReference>
<dbReference type="NCBIfam" id="TIGR01656">
    <property type="entry name" value="Histidinol-ppas"/>
    <property type="match status" value="1"/>
</dbReference>
<dbReference type="Gene3D" id="3.30.230.40">
    <property type="entry name" value="Imidazole glycerol phosphate dehydratase, domain 1"/>
    <property type="match status" value="2"/>
</dbReference>
<protein>
    <recommendedName>
        <fullName evidence="2">Imidazoleglycerol-phosphate dehydratase</fullName>
    </recommendedName>
</protein>
<evidence type="ECO:0000256" key="5">
    <source>
        <dbReference type="ARBA" id="ARBA00022723"/>
    </source>
</evidence>
<dbReference type="FunFam" id="3.30.230.40:FF:000003">
    <property type="entry name" value="Imidazoleglycerol-phosphate dehydratase HisB"/>
    <property type="match status" value="1"/>
</dbReference>
<evidence type="ECO:0000313" key="11">
    <source>
        <dbReference type="EMBL" id="SVA68232.1"/>
    </source>
</evidence>
<evidence type="ECO:0000256" key="9">
    <source>
        <dbReference type="ARBA" id="ARBA00023239"/>
    </source>
</evidence>
<dbReference type="UniPathway" id="UPA00031">
    <property type="reaction ID" value="UER00011"/>
</dbReference>
<dbReference type="InterPro" id="IPR005954">
    <property type="entry name" value="HisB_N"/>
</dbReference>
<dbReference type="CDD" id="cd07914">
    <property type="entry name" value="IGPD"/>
    <property type="match status" value="1"/>
</dbReference>
<keyword evidence="10" id="KW-0511">Multifunctional enzyme</keyword>
<dbReference type="InterPro" id="IPR023214">
    <property type="entry name" value="HAD_sf"/>
</dbReference>
<dbReference type="InterPro" id="IPR000807">
    <property type="entry name" value="ImidazoleglycerolP_deHydtase"/>
</dbReference>
<dbReference type="GO" id="GO:0005737">
    <property type="term" value="C:cytoplasm"/>
    <property type="evidence" value="ECO:0007669"/>
    <property type="project" value="InterPro"/>
</dbReference>
<dbReference type="PROSITE" id="PS00954">
    <property type="entry name" value="IGP_DEHYDRATASE_1"/>
    <property type="match status" value="1"/>
</dbReference>
<gene>
    <name evidence="11" type="ORF">METZ01_LOCUS121086</name>
</gene>
<dbReference type="NCBIfam" id="TIGR01662">
    <property type="entry name" value="HAD-SF-IIIA"/>
    <property type="match status" value="1"/>
</dbReference>
<dbReference type="GO" id="GO:0004424">
    <property type="term" value="F:imidazoleglycerol-phosphate dehydratase activity"/>
    <property type="evidence" value="ECO:0007669"/>
    <property type="project" value="InterPro"/>
</dbReference>
<keyword evidence="8" id="KW-0368">Histidine biosynthesis</keyword>
<evidence type="ECO:0000256" key="3">
    <source>
        <dbReference type="ARBA" id="ARBA00022490"/>
    </source>
</evidence>
<keyword evidence="6" id="KW-0378">Hydrolase</keyword>
<dbReference type="HAMAP" id="MF_00076">
    <property type="entry name" value="HisB"/>
    <property type="match status" value="1"/>
</dbReference>
<dbReference type="GO" id="GO:0004401">
    <property type="term" value="F:histidinol-phosphatase activity"/>
    <property type="evidence" value="ECO:0007669"/>
    <property type="project" value="InterPro"/>
</dbReference>
<dbReference type="Gene3D" id="3.40.50.1000">
    <property type="entry name" value="HAD superfamily/HAD-like"/>
    <property type="match status" value="1"/>
</dbReference>
<name>A0A381XUS4_9ZZZZ</name>